<dbReference type="PANTHER" id="PTHR42740">
    <property type="entry name" value="RIBONUCLEASE VAPC3"/>
    <property type="match status" value="1"/>
</dbReference>
<dbReference type="EMBL" id="CP015363">
    <property type="protein sequence ID" value="ARD85529.1"/>
    <property type="molecule type" value="Genomic_DNA"/>
</dbReference>
<dbReference type="KEGG" id="fai:FAD_1687"/>
<evidence type="ECO:0000256" key="2">
    <source>
        <dbReference type="ARBA" id="ARBA00022722"/>
    </source>
</evidence>
<keyword evidence="5" id="KW-0460">Magnesium</keyword>
<dbReference type="GO" id="GO:0004540">
    <property type="term" value="F:RNA nuclease activity"/>
    <property type="evidence" value="ECO:0007669"/>
    <property type="project" value="TreeGrafter"/>
</dbReference>
<name>A0A1V0N617_9ARCH</name>
<evidence type="ECO:0000259" key="6">
    <source>
        <dbReference type="Pfam" id="PF01850"/>
    </source>
</evidence>
<dbReference type="Pfam" id="PF01850">
    <property type="entry name" value="PIN"/>
    <property type="match status" value="1"/>
</dbReference>
<evidence type="ECO:0000313" key="8">
    <source>
        <dbReference type="Proteomes" id="UP000192050"/>
    </source>
</evidence>
<dbReference type="AlphaFoldDB" id="A0A1V0N617"/>
<keyword evidence="2" id="KW-0540">Nuclease</keyword>
<dbReference type="SUPFAM" id="SSF88723">
    <property type="entry name" value="PIN domain-like"/>
    <property type="match status" value="1"/>
</dbReference>
<dbReference type="InterPro" id="IPR029060">
    <property type="entry name" value="PIN-like_dom_sf"/>
</dbReference>
<evidence type="ECO:0000256" key="4">
    <source>
        <dbReference type="ARBA" id="ARBA00022801"/>
    </source>
</evidence>
<accession>A0A1V0N617</accession>
<evidence type="ECO:0000256" key="3">
    <source>
        <dbReference type="ARBA" id="ARBA00022723"/>
    </source>
</evidence>
<proteinExistence type="predicted"/>
<dbReference type="PANTHER" id="PTHR42740:SF1">
    <property type="entry name" value="RIBONUCLEASE VAPC3"/>
    <property type="match status" value="1"/>
</dbReference>
<dbReference type="GO" id="GO:0046872">
    <property type="term" value="F:metal ion binding"/>
    <property type="evidence" value="ECO:0007669"/>
    <property type="project" value="UniProtKB-KW"/>
</dbReference>
<evidence type="ECO:0000256" key="1">
    <source>
        <dbReference type="ARBA" id="ARBA00022649"/>
    </source>
</evidence>
<evidence type="ECO:0000256" key="5">
    <source>
        <dbReference type="ARBA" id="ARBA00022842"/>
    </source>
</evidence>
<dbReference type="Proteomes" id="UP000192050">
    <property type="component" value="Chromosome"/>
</dbReference>
<reference evidence="7 8" key="1">
    <citation type="submission" date="2011-10" db="EMBL/GenBank/DDBJ databases">
        <title>Metabolic and evolutionary patterns in the extreme acidophile Ferroplasma acidiphilum.</title>
        <authorList>
            <person name="Golyshina O.V."/>
            <person name="Kozyavkin S.A."/>
            <person name="Tatusov R.L."/>
            <person name="Slesarev A.I."/>
            <person name="Golyshin P.N."/>
        </authorList>
    </citation>
    <scope>NUCLEOTIDE SEQUENCE [LARGE SCALE GENOMIC DNA]</scope>
    <source>
        <strain evidence="8">Y</strain>
    </source>
</reference>
<feature type="domain" description="PIN" evidence="6">
    <location>
        <begin position="4"/>
        <end position="92"/>
    </location>
</feature>
<gene>
    <name evidence="7" type="ORF">FAD_1687</name>
</gene>
<evidence type="ECO:0000313" key="7">
    <source>
        <dbReference type="EMBL" id="ARD85529.1"/>
    </source>
</evidence>
<keyword evidence="1" id="KW-1277">Toxin-antitoxin system</keyword>
<dbReference type="InterPro" id="IPR051749">
    <property type="entry name" value="PINc/VapC_TA_RNase"/>
</dbReference>
<organism evidence="7 8">
    <name type="scientific">Ferroplasma acidiphilum</name>
    <dbReference type="NCBI Taxonomy" id="74969"/>
    <lineage>
        <taxon>Archaea</taxon>
        <taxon>Methanobacteriati</taxon>
        <taxon>Thermoplasmatota</taxon>
        <taxon>Thermoplasmata</taxon>
        <taxon>Thermoplasmatales</taxon>
        <taxon>Ferroplasmaceae</taxon>
        <taxon>Ferroplasma</taxon>
    </lineage>
</organism>
<keyword evidence="3" id="KW-0479">Metal-binding</keyword>
<protein>
    <submittedName>
        <fullName evidence="7">Virulence-associated protein</fullName>
    </submittedName>
</protein>
<dbReference type="InterPro" id="IPR002716">
    <property type="entry name" value="PIN_dom"/>
</dbReference>
<sequence>MSKIIDSGEYYCTSSINLHEVLYGIKKYSKDSKLVMQIPVLGYRKSDTELSVDLELSAERSGKAIPRIDVIIAAIAINNGCSLYTLDNHFEVLTDIGLKLFRL</sequence>
<keyword evidence="8" id="KW-1185">Reference proteome</keyword>
<keyword evidence="4" id="KW-0378">Hydrolase</keyword>
<dbReference type="Gene3D" id="3.40.50.1010">
    <property type="entry name" value="5'-nuclease"/>
    <property type="match status" value="1"/>
</dbReference>
<dbReference type="GO" id="GO:0016787">
    <property type="term" value="F:hydrolase activity"/>
    <property type="evidence" value="ECO:0007669"/>
    <property type="project" value="UniProtKB-KW"/>
</dbReference>